<dbReference type="GO" id="GO:0005737">
    <property type="term" value="C:cytoplasm"/>
    <property type="evidence" value="ECO:0007669"/>
    <property type="project" value="UniProtKB-SubCell"/>
</dbReference>
<dbReference type="EMBL" id="VULT01000007">
    <property type="protein sequence ID" value="MSS17325.1"/>
    <property type="molecule type" value="Genomic_DNA"/>
</dbReference>
<sequence length="265" mass="28686">MDRGEFQIEICAGGVESCQAALQGGADRVELCAALPEGGITPSYGEIKVAREVLDDKAAMHVMIRPRGGDFVYSRLELDRMAVDIDVCRLLGADGVVFGCLLPDGSIDEQACTRLMRHARGMNVTFHRAFDLCRDPLDSLTTIAQLGFNRILTSGQQPRAEQGASLLRQLHEQAQGRIHIMAGCGIDESNIARLCQDTGLREFHFSARVPRPSRMQQASTGIYMGTPCLGGDEGSIEVTSAARVEAAIGQLLQLPGPRSATRKFN</sequence>
<dbReference type="Gene3D" id="3.20.20.380">
    <property type="entry name" value="Copper homeostasis (CutC) domain"/>
    <property type="match status" value="1"/>
</dbReference>
<protein>
    <recommendedName>
        <fullName evidence="2">PF03932 family protein CutC</fullName>
    </recommendedName>
</protein>
<dbReference type="Proteomes" id="UP000483362">
    <property type="component" value="Unassembled WGS sequence"/>
</dbReference>
<accession>A0A6L5XCS4</accession>
<dbReference type="SUPFAM" id="SSF110395">
    <property type="entry name" value="CutC-like"/>
    <property type="match status" value="1"/>
</dbReference>
<evidence type="ECO:0000256" key="2">
    <source>
        <dbReference type="HAMAP-Rule" id="MF_00795"/>
    </source>
</evidence>
<dbReference type="RefSeq" id="WP_154327126.1">
    <property type="nucleotide sequence ID" value="NZ_CP045696.1"/>
</dbReference>
<comment type="caution">
    <text evidence="2">Once thought to be involved in copper homeostasis, experiments in E.coli have shown this is not the case.</text>
</comment>
<dbReference type="Pfam" id="PF03932">
    <property type="entry name" value="CutC"/>
    <property type="match status" value="1"/>
</dbReference>
<dbReference type="PANTHER" id="PTHR12598">
    <property type="entry name" value="COPPER HOMEOSTASIS PROTEIN CUTC"/>
    <property type="match status" value="1"/>
</dbReference>
<proteinExistence type="inferred from homology"/>
<gene>
    <name evidence="2" type="primary">cutC</name>
    <name evidence="3" type="ORF">FYJ29_06055</name>
</gene>
<reference evidence="3 4" key="1">
    <citation type="submission" date="2019-08" db="EMBL/GenBank/DDBJ databases">
        <title>In-depth cultivation of the pig gut microbiome towards novel bacterial diversity and tailored functional studies.</title>
        <authorList>
            <person name="Wylensek D."/>
            <person name="Hitch T.C.A."/>
            <person name="Clavel T."/>
        </authorList>
    </citation>
    <scope>NUCLEOTIDE SEQUENCE [LARGE SCALE GENOMIC DNA]</scope>
    <source>
        <strain evidence="3 4">Oil-RF-744-WCA-WT-10</strain>
    </source>
</reference>
<dbReference type="GO" id="GO:0005507">
    <property type="term" value="F:copper ion binding"/>
    <property type="evidence" value="ECO:0007669"/>
    <property type="project" value="TreeGrafter"/>
</dbReference>
<dbReference type="FunFam" id="3.20.20.380:FF:000001">
    <property type="entry name" value="Copper homeostasis protein CutC"/>
    <property type="match status" value="1"/>
</dbReference>
<dbReference type="InterPro" id="IPR005627">
    <property type="entry name" value="CutC-like"/>
</dbReference>
<evidence type="ECO:0000313" key="4">
    <source>
        <dbReference type="Proteomes" id="UP000483362"/>
    </source>
</evidence>
<dbReference type="InterPro" id="IPR036822">
    <property type="entry name" value="CutC-like_dom_sf"/>
</dbReference>
<comment type="similarity">
    <text evidence="1 2">Belongs to the CutC family.</text>
</comment>
<keyword evidence="2" id="KW-0963">Cytoplasm</keyword>
<dbReference type="AlphaFoldDB" id="A0A6L5XCS4"/>
<evidence type="ECO:0000313" key="3">
    <source>
        <dbReference type="EMBL" id="MSS17325.1"/>
    </source>
</evidence>
<keyword evidence="4" id="KW-1185">Reference proteome</keyword>
<dbReference type="PANTHER" id="PTHR12598:SF0">
    <property type="entry name" value="COPPER HOMEOSTASIS PROTEIN CUTC HOMOLOG"/>
    <property type="match status" value="1"/>
</dbReference>
<dbReference type="HAMAP" id="MF_00795">
    <property type="entry name" value="CutC"/>
    <property type="match status" value="1"/>
</dbReference>
<organism evidence="3 4">
    <name type="scientific">Sodaliphilus pleomorphus</name>
    <dbReference type="NCBI Taxonomy" id="2606626"/>
    <lineage>
        <taxon>Bacteria</taxon>
        <taxon>Pseudomonadati</taxon>
        <taxon>Bacteroidota</taxon>
        <taxon>Bacteroidia</taxon>
        <taxon>Bacteroidales</taxon>
        <taxon>Muribaculaceae</taxon>
        <taxon>Sodaliphilus</taxon>
    </lineage>
</organism>
<evidence type="ECO:0000256" key="1">
    <source>
        <dbReference type="ARBA" id="ARBA00007768"/>
    </source>
</evidence>
<comment type="subcellular location">
    <subcellularLocation>
        <location evidence="2">Cytoplasm</location>
    </subcellularLocation>
</comment>
<comment type="caution">
    <text evidence="3">The sequence shown here is derived from an EMBL/GenBank/DDBJ whole genome shotgun (WGS) entry which is preliminary data.</text>
</comment>
<name>A0A6L5XCS4_9BACT</name>